<dbReference type="GO" id="GO:0008379">
    <property type="term" value="F:thioredoxin peroxidase activity"/>
    <property type="evidence" value="ECO:0007669"/>
    <property type="project" value="TreeGrafter"/>
</dbReference>
<dbReference type="Proteomes" id="UP000002586">
    <property type="component" value="Chromosome"/>
</dbReference>
<evidence type="ECO:0000256" key="6">
    <source>
        <dbReference type="ARBA" id="ARBA00023002"/>
    </source>
</evidence>
<evidence type="ECO:0000256" key="5">
    <source>
        <dbReference type="ARBA" id="ARBA00022862"/>
    </source>
</evidence>
<dbReference type="OrthoDB" id="9812811at2"/>
<evidence type="ECO:0000256" key="7">
    <source>
        <dbReference type="ARBA" id="ARBA00023157"/>
    </source>
</evidence>
<dbReference type="InterPro" id="IPR050924">
    <property type="entry name" value="Peroxiredoxin_BCP/PrxQ"/>
</dbReference>
<evidence type="ECO:0000256" key="9">
    <source>
        <dbReference type="ARBA" id="ARBA00032824"/>
    </source>
</evidence>
<keyword evidence="4" id="KW-0575">Peroxidase</keyword>
<comment type="catalytic activity">
    <reaction evidence="12">
        <text>a hydroperoxide + [thioredoxin]-dithiol = an alcohol + [thioredoxin]-disulfide + H2O</text>
        <dbReference type="Rhea" id="RHEA:62620"/>
        <dbReference type="Rhea" id="RHEA-COMP:10698"/>
        <dbReference type="Rhea" id="RHEA-COMP:10700"/>
        <dbReference type="ChEBI" id="CHEBI:15377"/>
        <dbReference type="ChEBI" id="CHEBI:29950"/>
        <dbReference type="ChEBI" id="CHEBI:30879"/>
        <dbReference type="ChEBI" id="CHEBI:35924"/>
        <dbReference type="ChEBI" id="CHEBI:50058"/>
        <dbReference type="EC" id="1.11.1.24"/>
    </reaction>
</comment>
<dbReference type="PROSITE" id="PS51352">
    <property type="entry name" value="THIOREDOXIN_2"/>
    <property type="match status" value="1"/>
</dbReference>
<keyword evidence="8" id="KW-0676">Redox-active center</keyword>
<evidence type="ECO:0000313" key="16">
    <source>
        <dbReference type="Proteomes" id="UP000002586"/>
    </source>
</evidence>
<proteinExistence type="inferred from homology"/>
<dbReference type="FunFam" id="3.40.30.10:FF:000007">
    <property type="entry name" value="Thioredoxin-dependent thiol peroxidase"/>
    <property type="match status" value="1"/>
</dbReference>
<evidence type="ECO:0000256" key="4">
    <source>
        <dbReference type="ARBA" id="ARBA00022559"/>
    </source>
</evidence>
<dbReference type="PIRSF" id="PIRSF000239">
    <property type="entry name" value="AHPC"/>
    <property type="match status" value="1"/>
</dbReference>
<dbReference type="EMBL" id="CP000471">
    <property type="protein sequence ID" value="ABK43981.1"/>
    <property type="molecule type" value="Genomic_DNA"/>
</dbReference>
<evidence type="ECO:0000313" key="15">
    <source>
        <dbReference type="EMBL" id="ABK43981.1"/>
    </source>
</evidence>
<feature type="active site" description="Cysteine sulfenic acid (-SOH) intermediate; for peroxidase activity" evidence="13">
    <location>
        <position position="46"/>
    </location>
</feature>
<dbReference type="InterPro" id="IPR013766">
    <property type="entry name" value="Thioredoxin_domain"/>
</dbReference>
<keyword evidence="5" id="KW-0049">Antioxidant</keyword>
<accession>A0L7N8</accession>
<dbReference type="eggNOG" id="COG1225">
    <property type="taxonomic scope" value="Bacteria"/>
</dbReference>
<evidence type="ECO:0000256" key="12">
    <source>
        <dbReference type="ARBA" id="ARBA00049091"/>
    </source>
</evidence>
<dbReference type="PANTHER" id="PTHR42801">
    <property type="entry name" value="THIOREDOXIN-DEPENDENT PEROXIDE REDUCTASE"/>
    <property type="match status" value="1"/>
</dbReference>
<dbReference type="CDD" id="cd03017">
    <property type="entry name" value="PRX_BCP"/>
    <property type="match status" value="1"/>
</dbReference>
<organism evidence="15 16">
    <name type="scientific">Magnetococcus marinus (strain ATCC BAA-1437 / JCM 17883 / MC-1)</name>
    <dbReference type="NCBI Taxonomy" id="156889"/>
    <lineage>
        <taxon>Bacteria</taxon>
        <taxon>Pseudomonadati</taxon>
        <taxon>Pseudomonadota</taxon>
        <taxon>Magnetococcia</taxon>
        <taxon>Magnetococcales</taxon>
        <taxon>Magnetococcaceae</taxon>
        <taxon>Magnetococcus</taxon>
    </lineage>
</organism>
<keyword evidence="16" id="KW-1185">Reference proteome</keyword>
<evidence type="ECO:0000256" key="2">
    <source>
        <dbReference type="ARBA" id="ARBA00011245"/>
    </source>
</evidence>
<dbReference type="InterPro" id="IPR024706">
    <property type="entry name" value="Peroxiredoxin_AhpC-typ"/>
</dbReference>
<dbReference type="GO" id="GO:0005737">
    <property type="term" value="C:cytoplasm"/>
    <property type="evidence" value="ECO:0007669"/>
    <property type="project" value="TreeGrafter"/>
</dbReference>
<dbReference type="EC" id="1.11.1.24" evidence="3"/>
<protein>
    <recommendedName>
        <fullName evidence="3">thioredoxin-dependent peroxiredoxin</fullName>
        <ecNumber evidence="3">1.11.1.24</ecNumber>
    </recommendedName>
    <alternativeName>
        <fullName evidence="9">Thioredoxin peroxidase</fullName>
    </alternativeName>
    <alternativeName>
        <fullName evidence="11">Thioredoxin-dependent peroxiredoxin Bcp</fullName>
    </alternativeName>
</protein>
<comment type="subunit">
    <text evidence="2">Monomer.</text>
</comment>
<dbReference type="PANTHER" id="PTHR42801:SF4">
    <property type="entry name" value="AHPC_TSA FAMILY PROTEIN"/>
    <property type="match status" value="1"/>
</dbReference>
<evidence type="ECO:0000256" key="10">
    <source>
        <dbReference type="ARBA" id="ARBA00038489"/>
    </source>
</evidence>
<dbReference type="STRING" id="156889.Mmc1_1472"/>
<comment type="similarity">
    <text evidence="10">Belongs to the peroxiredoxin family. BCP/PrxQ subfamily.</text>
</comment>
<reference evidence="15 16" key="2">
    <citation type="journal article" date="2012" name="Int. J. Syst. Evol. Microbiol.">
        <title>Magnetococcus marinus gen. nov., sp. nov., a marine, magnetotactic bacterium that represents a novel lineage (Magnetococcaceae fam. nov.; Magnetococcales ord. nov.) at the base of the Alphaproteobacteria.</title>
        <authorList>
            <person name="Bazylinski D.A."/>
            <person name="Williams T.J."/>
            <person name="Lefevre C.T."/>
            <person name="Berg R.J."/>
            <person name="Zhang C.L."/>
            <person name="Bowser S.S."/>
            <person name="Dean A.J."/>
            <person name="Beveridge T.J."/>
        </authorList>
    </citation>
    <scope>NUCLEOTIDE SEQUENCE [LARGE SCALE GENOMIC DNA]</scope>
    <source>
        <strain evidence="16">ATCC BAA-1437 / JCM 17883 / MC-1</strain>
    </source>
</reference>
<reference evidence="16" key="1">
    <citation type="journal article" date="2009" name="Appl. Environ. Microbiol.">
        <title>Complete genome sequence of the chemolithoautotrophic marine magnetotactic coccus strain MC-1.</title>
        <authorList>
            <person name="Schubbe S."/>
            <person name="Williams T.J."/>
            <person name="Xie G."/>
            <person name="Kiss H.E."/>
            <person name="Brettin T.S."/>
            <person name="Martinez D."/>
            <person name="Ross C.A."/>
            <person name="Schuler D."/>
            <person name="Cox B.L."/>
            <person name="Nealson K.H."/>
            <person name="Bazylinski D.A."/>
        </authorList>
    </citation>
    <scope>NUCLEOTIDE SEQUENCE [LARGE SCALE GENOMIC DNA]</scope>
    <source>
        <strain evidence="16">ATCC BAA-1437 / JCM 17883 / MC-1</strain>
    </source>
</reference>
<keyword evidence="7" id="KW-1015">Disulfide bond</keyword>
<evidence type="ECO:0000256" key="13">
    <source>
        <dbReference type="PIRSR" id="PIRSR000239-1"/>
    </source>
</evidence>
<dbReference type="AlphaFoldDB" id="A0L7N8"/>
<dbReference type="KEGG" id="mgm:Mmc1_1472"/>
<keyword evidence="6" id="KW-0560">Oxidoreductase</keyword>
<gene>
    <name evidence="15" type="ordered locus">Mmc1_1472</name>
</gene>
<feature type="domain" description="Thioredoxin" evidence="14">
    <location>
        <begin position="3"/>
        <end position="153"/>
    </location>
</feature>
<name>A0L7N8_MAGMM</name>
<dbReference type="RefSeq" id="WP_011713134.1">
    <property type="nucleotide sequence ID" value="NC_008576.1"/>
</dbReference>
<dbReference type="GO" id="GO:0045454">
    <property type="term" value="P:cell redox homeostasis"/>
    <property type="evidence" value="ECO:0007669"/>
    <property type="project" value="TreeGrafter"/>
</dbReference>
<comment type="function">
    <text evidence="1">Thiol-specific peroxidase that catalyzes the reduction of hydrogen peroxide and organic hydroperoxides to water and alcohols, respectively. Plays a role in cell protection against oxidative stress by detoxifying peroxides and as sensor of hydrogen peroxide-mediated signaling events.</text>
</comment>
<dbReference type="HOGENOM" id="CLU_042529_14_1_5"/>
<evidence type="ECO:0000256" key="11">
    <source>
        <dbReference type="ARBA" id="ARBA00042639"/>
    </source>
</evidence>
<dbReference type="SUPFAM" id="SSF52833">
    <property type="entry name" value="Thioredoxin-like"/>
    <property type="match status" value="1"/>
</dbReference>
<dbReference type="NCBIfam" id="NF006960">
    <property type="entry name" value="PRK09437.1"/>
    <property type="match status" value="1"/>
</dbReference>
<sequence>MVLEIGASIPSLSLPDQSGEERSLKELLGEKGAVIYFYPKDNTPGCTTEAQDFEALKGEFAAKGYTIIGISKDSVKSHTNFISKYDLSFTLLADVEVKGCEAFGVWQEKKNYGKTYMGIVRSTFVVDGDGVVSHVYKKVQVKEHAQKVLAALG</sequence>
<dbReference type="InterPro" id="IPR036249">
    <property type="entry name" value="Thioredoxin-like_sf"/>
</dbReference>
<evidence type="ECO:0000256" key="3">
    <source>
        <dbReference type="ARBA" id="ARBA00013017"/>
    </source>
</evidence>
<dbReference type="Pfam" id="PF00578">
    <property type="entry name" value="AhpC-TSA"/>
    <property type="match status" value="1"/>
</dbReference>
<dbReference type="InterPro" id="IPR000866">
    <property type="entry name" value="AhpC/TSA"/>
</dbReference>
<dbReference type="Gene3D" id="3.40.30.10">
    <property type="entry name" value="Glutaredoxin"/>
    <property type="match status" value="1"/>
</dbReference>
<evidence type="ECO:0000256" key="1">
    <source>
        <dbReference type="ARBA" id="ARBA00003330"/>
    </source>
</evidence>
<evidence type="ECO:0000259" key="14">
    <source>
        <dbReference type="PROSITE" id="PS51352"/>
    </source>
</evidence>
<evidence type="ECO:0000256" key="8">
    <source>
        <dbReference type="ARBA" id="ARBA00023284"/>
    </source>
</evidence>
<dbReference type="GO" id="GO:0034599">
    <property type="term" value="P:cellular response to oxidative stress"/>
    <property type="evidence" value="ECO:0007669"/>
    <property type="project" value="TreeGrafter"/>
</dbReference>